<accession>A0ABR2J8H4</accession>
<dbReference type="Pfam" id="PF04082">
    <property type="entry name" value="Fungal_trans"/>
    <property type="match status" value="1"/>
</dbReference>
<keyword evidence="6" id="KW-0804">Transcription</keyword>
<keyword evidence="4" id="KW-0805">Transcription regulation</keyword>
<gene>
    <name evidence="10" type="ORF">PGQ11_004533</name>
</gene>
<evidence type="ECO:0000256" key="4">
    <source>
        <dbReference type="ARBA" id="ARBA00023015"/>
    </source>
</evidence>
<comment type="caution">
    <text evidence="10">The sequence shown here is derived from an EMBL/GenBank/DDBJ whole genome shotgun (WGS) entry which is preliminary data.</text>
</comment>
<evidence type="ECO:0000256" key="8">
    <source>
        <dbReference type="SAM" id="MobiDB-lite"/>
    </source>
</evidence>
<keyword evidence="3" id="KW-0862">Zinc</keyword>
<feature type="domain" description="Zn(2)-C6 fungal-type" evidence="9">
    <location>
        <begin position="8"/>
        <end position="36"/>
    </location>
</feature>
<dbReference type="EMBL" id="JAPCWZ010000003">
    <property type="protein sequence ID" value="KAK8874019.1"/>
    <property type="molecule type" value="Genomic_DNA"/>
</dbReference>
<dbReference type="InterPro" id="IPR052202">
    <property type="entry name" value="Yeast_MetPath_Reg"/>
</dbReference>
<evidence type="ECO:0000256" key="2">
    <source>
        <dbReference type="ARBA" id="ARBA00022723"/>
    </source>
</evidence>
<dbReference type="PROSITE" id="PS50048">
    <property type="entry name" value="ZN2_CY6_FUNGAL_2"/>
    <property type="match status" value="1"/>
</dbReference>
<reference evidence="10 11" key="1">
    <citation type="journal article" date="2024" name="IMA Fungus">
        <title>Apiospora arundinis, a panoply of carbohydrate-active enzymes and secondary metabolites.</title>
        <authorList>
            <person name="Sorensen T."/>
            <person name="Petersen C."/>
            <person name="Muurmann A.T."/>
            <person name="Christiansen J.V."/>
            <person name="Brundto M.L."/>
            <person name="Overgaard C.K."/>
            <person name="Boysen A.T."/>
            <person name="Wollenberg R.D."/>
            <person name="Larsen T.O."/>
            <person name="Sorensen J.L."/>
            <person name="Nielsen K.L."/>
            <person name="Sondergaard T.E."/>
        </authorList>
    </citation>
    <scope>NUCLEOTIDE SEQUENCE [LARGE SCALE GENOMIC DNA]</scope>
    <source>
        <strain evidence="10 11">AAU 773</strain>
    </source>
</reference>
<keyword evidence="5" id="KW-0238">DNA-binding</keyword>
<evidence type="ECO:0000256" key="7">
    <source>
        <dbReference type="ARBA" id="ARBA00023242"/>
    </source>
</evidence>
<evidence type="ECO:0000256" key="3">
    <source>
        <dbReference type="ARBA" id="ARBA00022833"/>
    </source>
</evidence>
<dbReference type="PANTHER" id="PTHR47782">
    <property type="entry name" value="ZN(II)2CYS6 TRANSCRIPTION FACTOR (EUROFUNG)-RELATED"/>
    <property type="match status" value="1"/>
</dbReference>
<evidence type="ECO:0000256" key="5">
    <source>
        <dbReference type="ARBA" id="ARBA00023125"/>
    </source>
</evidence>
<evidence type="ECO:0000256" key="1">
    <source>
        <dbReference type="ARBA" id="ARBA00004123"/>
    </source>
</evidence>
<dbReference type="SMART" id="SM00906">
    <property type="entry name" value="Fungal_trans"/>
    <property type="match status" value="1"/>
</dbReference>
<evidence type="ECO:0000313" key="10">
    <source>
        <dbReference type="EMBL" id="KAK8874019.1"/>
    </source>
</evidence>
<dbReference type="Pfam" id="PF00172">
    <property type="entry name" value="Zn_clus"/>
    <property type="match status" value="1"/>
</dbReference>
<dbReference type="CDD" id="cd12148">
    <property type="entry name" value="fungal_TF_MHR"/>
    <property type="match status" value="1"/>
</dbReference>
<evidence type="ECO:0000259" key="9">
    <source>
        <dbReference type="PROSITE" id="PS50048"/>
    </source>
</evidence>
<comment type="subcellular location">
    <subcellularLocation>
        <location evidence="1">Nucleus</location>
    </subcellularLocation>
</comment>
<keyword evidence="7" id="KW-0539">Nucleus</keyword>
<evidence type="ECO:0000256" key="6">
    <source>
        <dbReference type="ARBA" id="ARBA00023163"/>
    </source>
</evidence>
<feature type="region of interest" description="Disordered" evidence="8">
    <location>
        <begin position="71"/>
        <end position="107"/>
    </location>
</feature>
<dbReference type="InterPro" id="IPR001138">
    <property type="entry name" value="Zn2Cys6_DnaBD"/>
</dbReference>
<dbReference type="InterPro" id="IPR007219">
    <property type="entry name" value="XnlR_reg_dom"/>
</dbReference>
<evidence type="ECO:0000313" key="11">
    <source>
        <dbReference type="Proteomes" id="UP001390339"/>
    </source>
</evidence>
<name>A0ABR2J8H4_9PEZI</name>
<keyword evidence="2" id="KW-0479">Metal-binding</keyword>
<dbReference type="CDD" id="cd00067">
    <property type="entry name" value="GAL4"/>
    <property type="match status" value="1"/>
</dbReference>
<feature type="compositionally biased region" description="Low complexity" evidence="8">
    <location>
        <begin position="71"/>
        <end position="84"/>
    </location>
</feature>
<protein>
    <recommendedName>
        <fullName evidence="9">Zn(2)-C6 fungal-type domain-containing protein</fullName>
    </recommendedName>
</protein>
<dbReference type="Gene3D" id="4.10.240.10">
    <property type="entry name" value="Zn(2)-C6 fungal-type DNA-binding domain"/>
    <property type="match status" value="1"/>
</dbReference>
<proteinExistence type="predicted"/>
<organism evidence="10 11">
    <name type="scientific">Apiospora arundinis</name>
    <dbReference type="NCBI Taxonomy" id="335852"/>
    <lineage>
        <taxon>Eukaryota</taxon>
        <taxon>Fungi</taxon>
        <taxon>Dikarya</taxon>
        <taxon>Ascomycota</taxon>
        <taxon>Pezizomycotina</taxon>
        <taxon>Sordariomycetes</taxon>
        <taxon>Xylariomycetidae</taxon>
        <taxon>Amphisphaeriales</taxon>
        <taxon>Apiosporaceae</taxon>
        <taxon>Apiospora</taxon>
    </lineage>
</organism>
<dbReference type="InterPro" id="IPR036864">
    <property type="entry name" value="Zn2-C6_fun-type_DNA-bd_sf"/>
</dbReference>
<dbReference type="PROSITE" id="PS00463">
    <property type="entry name" value="ZN2_CY6_FUNGAL_1"/>
    <property type="match status" value="1"/>
</dbReference>
<dbReference type="SUPFAM" id="SSF57701">
    <property type="entry name" value="Zn2/Cys6 DNA-binding domain"/>
    <property type="match status" value="1"/>
</dbReference>
<keyword evidence="11" id="KW-1185">Reference proteome</keyword>
<dbReference type="Proteomes" id="UP001390339">
    <property type="component" value="Unassembled WGS sequence"/>
</dbReference>
<dbReference type="SMART" id="SM00066">
    <property type="entry name" value="GAL4"/>
    <property type="match status" value="1"/>
</dbReference>
<sequence>MTSRMSQACDRCWRRKQKCDRRRPICQQCQLVSATCYERRHGTVVDPSDPASQLSYIEALKRKVQLLEAQVEQQASPQQSQDESISPASNAWMGSERRPSRSSVSRAVGCRDSIQAEMGSLSLAAMAEFTGEQSSLLRARPFLSFETLFRSSTGVAASNLSRSDFPNPAVNGTLGDFNRALLRQGLQLNSIDTQKPFNRYLDMTMQCFPFVEKTQLMEEYAIVSQANLASSDDLLADSPGRVVRIYVAVATGILLTPDFRYLETFATALALTAHQHIPRVDEFPGELETVQCLIAIALFSLFTSFGGSTWHLLGLALSRCVSAGMHHIRVSDAQSDDEEKRGCSRAFWCLYVLDTLISASLDRPFFVQDEDITTLPPPQNGSPNGEFDIFHRSVVQCARLLRDAQQNPEKGALFHFINLHHFRETMPRYSTGFDDGSWLLDNLCTRFCCRALLEILSNLQSAQSTAETDMVVAYAKKQFTEFLDLLDQSSATQSCAFMGCDGLLVFRIGAELLCNPLLSNLGGNQSMAQPISQKCLRLLVAISERFSSVRFLREILDQLVVVLLATEGCHSPADWLSLERRIESSEIPIPRRVQDLINSLHTNTPISHISG</sequence>
<dbReference type="PANTHER" id="PTHR47782:SF14">
    <property type="entry name" value="ZN(II)2CYS6 TRANSCRIPTION FACTOR (EUROFUNG)"/>
    <property type="match status" value="1"/>
</dbReference>